<dbReference type="EMBL" id="BBMR01000003">
    <property type="protein sequence ID" value="GAL19049.1"/>
    <property type="molecule type" value="Genomic_DNA"/>
</dbReference>
<keyword evidence="1" id="KW-1133">Transmembrane helix</keyword>
<sequence>MKRKIEFVKHPHALDACKSSVIVGIAVLLALQFVFSLEQSAFTYGGVFVGAVFQYVAIMRKK</sequence>
<dbReference type="AlphaFoldDB" id="A0A090RXU9"/>
<keyword evidence="3" id="KW-1185">Reference proteome</keyword>
<proteinExistence type="predicted"/>
<comment type="caution">
    <text evidence="2">The sequence shown here is derived from an EMBL/GenBank/DDBJ whole genome shotgun (WGS) entry which is preliminary data.</text>
</comment>
<feature type="transmembrane region" description="Helical" evidence="1">
    <location>
        <begin position="12"/>
        <end position="35"/>
    </location>
</feature>
<feature type="transmembrane region" description="Helical" evidence="1">
    <location>
        <begin position="41"/>
        <end position="58"/>
    </location>
</feature>
<evidence type="ECO:0000313" key="2">
    <source>
        <dbReference type="EMBL" id="GAL19049.1"/>
    </source>
</evidence>
<evidence type="ECO:0000313" key="3">
    <source>
        <dbReference type="Proteomes" id="UP000029228"/>
    </source>
</evidence>
<protein>
    <submittedName>
        <fullName evidence="2">Uncharacterized protein</fullName>
    </submittedName>
</protein>
<accession>A0A090RXU9</accession>
<name>A0A090RXU9_9VIBR</name>
<keyword evidence="1" id="KW-0812">Transmembrane</keyword>
<reference evidence="2 3" key="1">
    <citation type="submission" date="2014-09" db="EMBL/GenBank/DDBJ databases">
        <title>Vibrio maritimus JCM 19235. (C45) whole genome shotgun sequence.</title>
        <authorList>
            <person name="Sawabe T."/>
            <person name="Meirelles P."/>
            <person name="Nakanishi M."/>
            <person name="Sayaka M."/>
            <person name="Hattori M."/>
            <person name="Ohkuma M."/>
        </authorList>
    </citation>
    <scope>NUCLEOTIDE SEQUENCE [LARGE SCALE GENOMIC DNA]</scope>
    <source>
        <strain evidence="3">JCM19235</strain>
    </source>
</reference>
<dbReference type="Proteomes" id="UP000029228">
    <property type="component" value="Unassembled WGS sequence"/>
</dbReference>
<dbReference type="OrthoDB" id="5876117at2"/>
<gene>
    <name evidence="2" type="ORF">JCM19235_2472</name>
</gene>
<organism evidence="2 3">
    <name type="scientific">Vibrio maritimus</name>
    <dbReference type="NCBI Taxonomy" id="990268"/>
    <lineage>
        <taxon>Bacteria</taxon>
        <taxon>Pseudomonadati</taxon>
        <taxon>Pseudomonadota</taxon>
        <taxon>Gammaproteobacteria</taxon>
        <taxon>Vibrionales</taxon>
        <taxon>Vibrionaceae</taxon>
        <taxon>Vibrio</taxon>
    </lineage>
</organism>
<keyword evidence="1" id="KW-0472">Membrane</keyword>
<evidence type="ECO:0000256" key="1">
    <source>
        <dbReference type="SAM" id="Phobius"/>
    </source>
</evidence>